<dbReference type="WBParaSite" id="TCLT_0001014901-mRNA-1">
    <property type="protein sequence ID" value="TCLT_0001014901-mRNA-1"/>
    <property type="gene ID" value="TCLT_0001014901"/>
</dbReference>
<proteinExistence type="predicted"/>
<dbReference type="OrthoDB" id="6773101at2759"/>
<gene>
    <name evidence="1" type="ORF">TCLT_LOCUS10138</name>
</gene>
<organism evidence="3">
    <name type="scientific">Thelazia callipaeda</name>
    <name type="common">Oriental eyeworm</name>
    <name type="synonym">Parasitic nematode</name>
    <dbReference type="NCBI Taxonomy" id="103827"/>
    <lineage>
        <taxon>Eukaryota</taxon>
        <taxon>Metazoa</taxon>
        <taxon>Ecdysozoa</taxon>
        <taxon>Nematoda</taxon>
        <taxon>Chromadorea</taxon>
        <taxon>Rhabditida</taxon>
        <taxon>Spirurina</taxon>
        <taxon>Spiruromorpha</taxon>
        <taxon>Thelazioidea</taxon>
        <taxon>Thelaziidae</taxon>
        <taxon>Thelazia</taxon>
    </lineage>
</organism>
<evidence type="ECO:0000313" key="1">
    <source>
        <dbReference type="EMBL" id="VDN07815.1"/>
    </source>
</evidence>
<name>A0A0N5DAF4_THECL</name>
<keyword evidence="2" id="KW-1185">Reference proteome</keyword>
<dbReference type="EMBL" id="UYYF01004986">
    <property type="protein sequence ID" value="VDN07815.1"/>
    <property type="molecule type" value="Genomic_DNA"/>
</dbReference>
<reference evidence="3" key="1">
    <citation type="submission" date="2017-02" db="UniProtKB">
        <authorList>
            <consortium name="WormBaseParasite"/>
        </authorList>
    </citation>
    <scope>IDENTIFICATION</scope>
</reference>
<protein>
    <submittedName>
        <fullName evidence="3">Reverse transcriptase Ty1/copia-type domain-containing protein</fullName>
    </submittedName>
</protein>
<evidence type="ECO:0000313" key="3">
    <source>
        <dbReference type="WBParaSite" id="TCLT_0001014901-mRNA-1"/>
    </source>
</evidence>
<dbReference type="Proteomes" id="UP000276776">
    <property type="component" value="Unassembled WGS sequence"/>
</dbReference>
<sequence length="208" mass="23724">MEVNGGNTDLSISNINRIGIGCKRRQNGREDETNKEKEDYSAWHECSERKAYYKMRWKTKRVLLCGRTVLISKVWEEIRIVGKVQGEKVQEVDGIEIRHHDNQLFTTLYDGEIANFGAKNTDGSCKVIALFQCCSLYVIELYISLPKVKVRTAREIHVAKDLELLIAEEDIMKTTDGEVQKFLEIVGLKMNPTKCATNTEACAIEVYS</sequence>
<evidence type="ECO:0000313" key="2">
    <source>
        <dbReference type="Proteomes" id="UP000276776"/>
    </source>
</evidence>
<reference evidence="1 2" key="2">
    <citation type="submission" date="2018-11" db="EMBL/GenBank/DDBJ databases">
        <authorList>
            <consortium name="Pathogen Informatics"/>
        </authorList>
    </citation>
    <scope>NUCLEOTIDE SEQUENCE [LARGE SCALE GENOMIC DNA]</scope>
</reference>
<dbReference type="AlphaFoldDB" id="A0A0N5DAF4"/>
<accession>A0A0N5DAF4</accession>